<dbReference type="PANTHER" id="PTHR24093">
    <property type="entry name" value="CATION TRANSPORTING ATPASE"/>
    <property type="match status" value="1"/>
</dbReference>
<evidence type="ECO:0000256" key="1">
    <source>
        <dbReference type="ARBA" id="ARBA00022842"/>
    </source>
</evidence>
<evidence type="ECO:0000313" key="3">
    <source>
        <dbReference type="Proteomes" id="UP000222542"/>
    </source>
</evidence>
<dbReference type="InterPro" id="IPR023299">
    <property type="entry name" value="ATPase_P-typ_cyto_dom_N"/>
</dbReference>
<evidence type="ECO:0000313" key="2">
    <source>
        <dbReference type="EMBL" id="PHT83480.1"/>
    </source>
</evidence>
<dbReference type="STRING" id="4072.A0A2G2ZNB0"/>
<dbReference type="InterPro" id="IPR036412">
    <property type="entry name" value="HAD-like_sf"/>
</dbReference>
<comment type="caution">
    <text evidence="2">The sequence shown here is derived from an EMBL/GenBank/DDBJ whole genome shotgun (WGS) entry which is preliminary data.</text>
</comment>
<keyword evidence="3" id="KW-1185">Reference proteome</keyword>
<accession>A0A2G2ZNB0</accession>
<dbReference type="Gramene" id="PHT83480">
    <property type="protein sequence ID" value="PHT83480"/>
    <property type="gene ID" value="T459_11923"/>
</dbReference>
<dbReference type="SUPFAM" id="SSF56784">
    <property type="entry name" value="HAD-like"/>
    <property type="match status" value="1"/>
</dbReference>
<organism evidence="2 3">
    <name type="scientific">Capsicum annuum</name>
    <name type="common">Capsicum pepper</name>
    <dbReference type="NCBI Taxonomy" id="4072"/>
    <lineage>
        <taxon>Eukaryota</taxon>
        <taxon>Viridiplantae</taxon>
        <taxon>Streptophyta</taxon>
        <taxon>Embryophyta</taxon>
        <taxon>Tracheophyta</taxon>
        <taxon>Spermatophyta</taxon>
        <taxon>Magnoliopsida</taxon>
        <taxon>eudicotyledons</taxon>
        <taxon>Gunneridae</taxon>
        <taxon>Pentapetalae</taxon>
        <taxon>asterids</taxon>
        <taxon>lamiids</taxon>
        <taxon>Solanales</taxon>
        <taxon>Solanaceae</taxon>
        <taxon>Solanoideae</taxon>
        <taxon>Capsiceae</taxon>
        <taxon>Capsicum</taxon>
    </lineage>
</organism>
<dbReference type="SUPFAM" id="SSF81660">
    <property type="entry name" value="Metal cation-transporting ATPase, ATP-binding domain N"/>
    <property type="match status" value="1"/>
</dbReference>
<dbReference type="GO" id="GO:0000166">
    <property type="term" value="F:nucleotide binding"/>
    <property type="evidence" value="ECO:0007669"/>
    <property type="project" value="InterPro"/>
</dbReference>
<dbReference type="AlphaFoldDB" id="A0A2G2ZNB0"/>
<dbReference type="InterPro" id="IPR023214">
    <property type="entry name" value="HAD_sf"/>
</dbReference>
<proteinExistence type="predicted"/>
<protein>
    <submittedName>
        <fullName evidence="2">Uncharacterized protein</fullName>
    </submittedName>
</protein>
<reference evidence="2 3" key="2">
    <citation type="journal article" date="2017" name="Genome Biol.">
        <title>New reference genome sequences of hot pepper reveal the massive evolution of plant disease-resistance genes by retroduplication.</title>
        <authorList>
            <person name="Kim S."/>
            <person name="Park J."/>
            <person name="Yeom S.I."/>
            <person name="Kim Y.M."/>
            <person name="Seo E."/>
            <person name="Kim K.T."/>
            <person name="Kim M.S."/>
            <person name="Lee J.M."/>
            <person name="Cheong K."/>
            <person name="Shin H.S."/>
            <person name="Kim S.B."/>
            <person name="Han K."/>
            <person name="Lee J."/>
            <person name="Park M."/>
            <person name="Lee H.A."/>
            <person name="Lee H.Y."/>
            <person name="Lee Y."/>
            <person name="Oh S."/>
            <person name="Lee J.H."/>
            <person name="Choi E."/>
            <person name="Choi E."/>
            <person name="Lee S.E."/>
            <person name="Jeon J."/>
            <person name="Kim H."/>
            <person name="Choi G."/>
            <person name="Song H."/>
            <person name="Lee J."/>
            <person name="Lee S.C."/>
            <person name="Kwon J.K."/>
            <person name="Lee H.Y."/>
            <person name="Koo N."/>
            <person name="Hong Y."/>
            <person name="Kim R.W."/>
            <person name="Kang W.H."/>
            <person name="Huh J.H."/>
            <person name="Kang B.C."/>
            <person name="Yang T.J."/>
            <person name="Lee Y.H."/>
            <person name="Bennetzen J.L."/>
            <person name="Choi D."/>
        </authorList>
    </citation>
    <scope>NUCLEOTIDE SEQUENCE [LARGE SCALE GENOMIC DNA]</scope>
    <source>
        <strain evidence="3">cv. CM334</strain>
    </source>
</reference>
<sequence length="217" mass="23809">MVEFFIVWGYSRPKMGYQAERQAGKLIKAKPFNSTKKRMGIVMELAGGGLRARTKGASEIILAACGKVSNSSGEIVPLYETSTNHLKSIIDQFASEALRTLCLEYMELEKGFSPAADIPVFGYTGIGIVGINDLVHLGVRESFALCRSARVNVRMVTDDNINTATAIANECGILTEAGISIEGPAFRDKSQEEMLNLISKIQVLQSFWFTNERGDFN</sequence>
<dbReference type="Gene3D" id="3.40.1110.10">
    <property type="entry name" value="Calcium-transporting ATPase, cytoplasmic domain N"/>
    <property type="match status" value="1"/>
</dbReference>
<dbReference type="Proteomes" id="UP000222542">
    <property type="component" value="Unassembled WGS sequence"/>
</dbReference>
<gene>
    <name evidence="2" type="ORF">T459_11923</name>
</gene>
<keyword evidence="1" id="KW-0460">Magnesium</keyword>
<reference evidence="2 3" key="1">
    <citation type="journal article" date="2014" name="Nat. Genet.">
        <title>Genome sequence of the hot pepper provides insights into the evolution of pungency in Capsicum species.</title>
        <authorList>
            <person name="Kim S."/>
            <person name="Park M."/>
            <person name="Yeom S.I."/>
            <person name="Kim Y.M."/>
            <person name="Lee J.M."/>
            <person name="Lee H.A."/>
            <person name="Seo E."/>
            <person name="Choi J."/>
            <person name="Cheong K."/>
            <person name="Kim K.T."/>
            <person name="Jung K."/>
            <person name="Lee G.W."/>
            <person name="Oh S.K."/>
            <person name="Bae C."/>
            <person name="Kim S.B."/>
            <person name="Lee H.Y."/>
            <person name="Kim S.Y."/>
            <person name="Kim M.S."/>
            <person name="Kang B.C."/>
            <person name="Jo Y.D."/>
            <person name="Yang H.B."/>
            <person name="Jeong H.J."/>
            <person name="Kang W.H."/>
            <person name="Kwon J.K."/>
            <person name="Shin C."/>
            <person name="Lim J.Y."/>
            <person name="Park J.H."/>
            <person name="Huh J.H."/>
            <person name="Kim J.S."/>
            <person name="Kim B.D."/>
            <person name="Cohen O."/>
            <person name="Paran I."/>
            <person name="Suh M.C."/>
            <person name="Lee S.B."/>
            <person name="Kim Y.K."/>
            <person name="Shin Y."/>
            <person name="Noh S.J."/>
            <person name="Park J."/>
            <person name="Seo Y.S."/>
            <person name="Kwon S.Y."/>
            <person name="Kim H.A."/>
            <person name="Park J.M."/>
            <person name="Kim H.J."/>
            <person name="Choi S.B."/>
            <person name="Bosland P.W."/>
            <person name="Reeves G."/>
            <person name="Jo S.H."/>
            <person name="Lee B.W."/>
            <person name="Cho H.T."/>
            <person name="Choi H.S."/>
            <person name="Lee M.S."/>
            <person name="Yu Y."/>
            <person name="Do Choi Y."/>
            <person name="Park B.S."/>
            <person name="van Deynze A."/>
            <person name="Ashrafi H."/>
            <person name="Hill T."/>
            <person name="Kim W.T."/>
            <person name="Pai H.S."/>
            <person name="Ahn H.K."/>
            <person name="Yeam I."/>
            <person name="Giovannoni J.J."/>
            <person name="Rose J.K."/>
            <person name="Sorensen I."/>
            <person name="Lee S.J."/>
            <person name="Kim R.W."/>
            <person name="Choi I.Y."/>
            <person name="Choi B.S."/>
            <person name="Lim J.S."/>
            <person name="Lee Y.H."/>
            <person name="Choi D."/>
        </authorList>
    </citation>
    <scope>NUCLEOTIDE SEQUENCE [LARGE SCALE GENOMIC DNA]</scope>
    <source>
        <strain evidence="3">cv. CM334</strain>
    </source>
</reference>
<name>A0A2G2ZNB0_CAPAN</name>
<dbReference type="Gene3D" id="3.40.50.1000">
    <property type="entry name" value="HAD superfamily/HAD-like"/>
    <property type="match status" value="1"/>
</dbReference>
<dbReference type="EMBL" id="AYRZ02000004">
    <property type="protein sequence ID" value="PHT83480.1"/>
    <property type="molecule type" value="Genomic_DNA"/>
</dbReference>
<dbReference type="PANTHER" id="PTHR24093:SF474">
    <property type="entry name" value="CALCIUM-TRANSPORTING ATPASE 2, PLASMA MEMBRANE-TYPE"/>
    <property type="match status" value="1"/>
</dbReference>
<dbReference type="Pfam" id="PF13246">
    <property type="entry name" value="Cation_ATPase"/>
    <property type="match status" value="1"/>
</dbReference>